<accession>A0AAD1V2Y9</accession>
<gene>
    <name evidence="1" type="ORF">PANO66_02248</name>
</gene>
<name>A0AAD1V2Y9_PLAAG</name>
<dbReference type="RefSeq" id="WP_264477038.1">
    <property type="nucleotide sequence ID" value="NZ_LR882938.1"/>
</dbReference>
<evidence type="ECO:0000313" key="1">
    <source>
        <dbReference type="EMBL" id="CAD5945231.1"/>
    </source>
</evidence>
<protein>
    <submittedName>
        <fullName evidence="1">Uncharacterized protein</fullName>
    </submittedName>
</protein>
<proteinExistence type="predicted"/>
<dbReference type="AlphaFoldDB" id="A0AAD1V2Y9"/>
<evidence type="ECO:0000313" key="2">
    <source>
        <dbReference type="Proteomes" id="UP001153761"/>
    </source>
</evidence>
<reference evidence="1" key="1">
    <citation type="submission" date="2020-09" db="EMBL/GenBank/DDBJ databases">
        <authorList>
            <person name="Blom J."/>
        </authorList>
    </citation>
    <scope>NUCLEOTIDE SEQUENCE</scope>
    <source>
        <strain evidence="1">No.66</strain>
    </source>
</reference>
<sequence>MTNTWFDIEAMRQVCKEQGNLLKLCHRKVVQPAQPQYNRFNP</sequence>
<organism evidence="1 2">
    <name type="scientific">Planktothrix agardhii</name>
    <name type="common">Oscillatoria agardhii</name>
    <dbReference type="NCBI Taxonomy" id="1160"/>
    <lineage>
        <taxon>Bacteria</taxon>
        <taxon>Bacillati</taxon>
        <taxon>Cyanobacteriota</taxon>
        <taxon>Cyanophyceae</taxon>
        <taxon>Oscillatoriophycideae</taxon>
        <taxon>Oscillatoriales</taxon>
        <taxon>Microcoleaceae</taxon>
        <taxon>Planktothrix</taxon>
    </lineage>
</organism>
<dbReference type="Proteomes" id="UP001153761">
    <property type="component" value="Chromosome"/>
</dbReference>
<dbReference type="EMBL" id="LR882963">
    <property type="protein sequence ID" value="CAD5945231.1"/>
    <property type="molecule type" value="Genomic_DNA"/>
</dbReference>